<evidence type="ECO:0000313" key="4">
    <source>
        <dbReference type="Proteomes" id="UP000195437"/>
    </source>
</evidence>
<evidence type="ECO:0000256" key="1">
    <source>
        <dbReference type="SAM" id="MobiDB-lite"/>
    </source>
</evidence>
<gene>
    <name evidence="3" type="ORF">CBW65_04795</name>
</gene>
<feature type="signal peptide" evidence="2">
    <location>
        <begin position="1"/>
        <end position="27"/>
    </location>
</feature>
<feature type="compositionally biased region" description="Gly residues" evidence="1">
    <location>
        <begin position="54"/>
        <end position="68"/>
    </location>
</feature>
<reference evidence="4" key="1">
    <citation type="submission" date="2017-05" db="EMBL/GenBank/DDBJ databases">
        <authorList>
            <person name="Sung H."/>
        </authorList>
    </citation>
    <scope>NUCLEOTIDE SEQUENCE [LARGE SCALE GENOMIC DNA]</scope>
    <source>
        <strain evidence="4">AR23208</strain>
    </source>
</reference>
<dbReference type="OrthoDB" id="2381664at2"/>
<proteinExistence type="predicted"/>
<dbReference type="RefSeq" id="WP_087455858.1">
    <property type="nucleotide sequence ID" value="NZ_CP021434.1"/>
</dbReference>
<evidence type="ECO:0000313" key="3">
    <source>
        <dbReference type="EMBL" id="ARU60465.1"/>
    </source>
</evidence>
<sequence length="165" mass="16458">MKRRIAFTGTMVLTLAVGVMIGQIGQADTGSTPGSADDPIVTKSYVDSKIASLGTGGNTGGNTGGTTGGSTTPVSGVDTFKVIQLRTGQTLKGGEGTEIIVRSGTAAAIASSSGGLSDVSTSTDLADGAAVPSNHLILVPRNDGRGIKAVANDPYVMVRGTYTIQ</sequence>
<organism evidence="3 4">
    <name type="scientific">Tumebacillus avium</name>
    <dbReference type="NCBI Taxonomy" id="1903704"/>
    <lineage>
        <taxon>Bacteria</taxon>
        <taxon>Bacillati</taxon>
        <taxon>Bacillota</taxon>
        <taxon>Bacilli</taxon>
        <taxon>Bacillales</taxon>
        <taxon>Alicyclobacillaceae</taxon>
        <taxon>Tumebacillus</taxon>
    </lineage>
</organism>
<dbReference type="AlphaFoldDB" id="A0A1Y0ILR1"/>
<feature type="region of interest" description="Disordered" evidence="1">
    <location>
        <begin position="53"/>
        <end position="73"/>
    </location>
</feature>
<keyword evidence="4" id="KW-1185">Reference proteome</keyword>
<dbReference type="KEGG" id="tum:CBW65_04795"/>
<name>A0A1Y0ILR1_9BACL</name>
<dbReference type="Proteomes" id="UP000195437">
    <property type="component" value="Chromosome"/>
</dbReference>
<evidence type="ECO:0000256" key="2">
    <source>
        <dbReference type="SAM" id="SignalP"/>
    </source>
</evidence>
<protein>
    <recommendedName>
        <fullName evidence="5">WxL domain-containing protein</fullName>
    </recommendedName>
</protein>
<feature type="chain" id="PRO_5012530554" description="WxL domain-containing protein" evidence="2">
    <location>
        <begin position="28"/>
        <end position="165"/>
    </location>
</feature>
<accession>A0A1Y0ILR1</accession>
<keyword evidence="2" id="KW-0732">Signal</keyword>
<dbReference type="EMBL" id="CP021434">
    <property type="protein sequence ID" value="ARU60465.1"/>
    <property type="molecule type" value="Genomic_DNA"/>
</dbReference>
<evidence type="ECO:0008006" key="5">
    <source>
        <dbReference type="Google" id="ProtNLM"/>
    </source>
</evidence>